<reference evidence="1 2" key="1">
    <citation type="submission" date="2016-05" db="EMBL/GenBank/DDBJ databases">
        <title>Bacillus thuringiensis and Bacillus weihenstephanensis as novel biocontrol agents of wilt causing Verticillium species.</title>
        <authorList>
            <person name="Hollensteiner J."/>
            <person name="Wemheuer F."/>
            <person name="Harting R."/>
            <person name="Kolarzyk A."/>
            <person name="Diaz-Valerio S."/>
            <person name="Poehlein A."/>
            <person name="Brzuszkiewicz E."/>
            <person name="Nesemann K."/>
            <person name="Braus-Stromeyer S."/>
            <person name="Braus G."/>
            <person name="Daniel R."/>
            <person name="Liesegang H."/>
        </authorList>
    </citation>
    <scope>NUCLEOTIDE SEQUENCE [LARGE SCALE GENOMIC DNA]</scope>
    <source>
        <strain evidence="1 2">GOE8</strain>
    </source>
</reference>
<gene>
    <name evidence="1" type="ORF">BWGOE8_56620</name>
</gene>
<protein>
    <recommendedName>
        <fullName evidence="3">Kinase</fullName>
    </recommendedName>
</protein>
<proteinExistence type="predicted"/>
<sequence>MKTILIIIRGNSGSGKSTVARQLQLLLKGTLLVPQDVVRRDMLRVKDNVGNLSVELIKQITLYGIGKMNYVIVEGILSTRKYKTMLTELIDIFEESHVYYYDISLKETIARHKTKPNRDDFGEPEITAWYTNKDFLNSPNEKIISETMSVDETIKMIISDIGTVPKESQGHFH</sequence>
<dbReference type="AlphaFoldDB" id="A0A1E8AYZ5"/>
<organism evidence="1 2">
    <name type="scientific">Bacillus mycoides</name>
    <dbReference type="NCBI Taxonomy" id="1405"/>
    <lineage>
        <taxon>Bacteria</taxon>
        <taxon>Bacillati</taxon>
        <taxon>Bacillota</taxon>
        <taxon>Bacilli</taxon>
        <taxon>Bacillales</taxon>
        <taxon>Bacillaceae</taxon>
        <taxon>Bacillus</taxon>
        <taxon>Bacillus cereus group</taxon>
    </lineage>
</organism>
<name>A0A1E8AYZ5_BACMY</name>
<dbReference type="Proteomes" id="UP000175706">
    <property type="component" value="Unassembled WGS sequence"/>
</dbReference>
<dbReference type="EMBL" id="LXLT01000095">
    <property type="protein sequence ID" value="OFD70327.1"/>
    <property type="molecule type" value="Genomic_DNA"/>
</dbReference>
<evidence type="ECO:0000313" key="2">
    <source>
        <dbReference type="Proteomes" id="UP000175706"/>
    </source>
</evidence>
<evidence type="ECO:0000313" key="1">
    <source>
        <dbReference type="EMBL" id="OFD70327.1"/>
    </source>
</evidence>
<dbReference type="NCBIfam" id="NF005255">
    <property type="entry name" value="PRK06762.2-2"/>
    <property type="match status" value="1"/>
</dbReference>
<dbReference type="SUPFAM" id="SSF52540">
    <property type="entry name" value="P-loop containing nucleoside triphosphate hydrolases"/>
    <property type="match status" value="1"/>
</dbReference>
<dbReference type="InterPro" id="IPR027417">
    <property type="entry name" value="P-loop_NTPase"/>
</dbReference>
<evidence type="ECO:0008006" key="3">
    <source>
        <dbReference type="Google" id="ProtNLM"/>
    </source>
</evidence>
<dbReference type="Gene3D" id="3.40.50.300">
    <property type="entry name" value="P-loop containing nucleotide triphosphate hydrolases"/>
    <property type="match status" value="1"/>
</dbReference>
<dbReference type="NCBIfam" id="NF005253">
    <property type="entry name" value="PRK06762.1-4"/>
    <property type="match status" value="1"/>
</dbReference>
<dbReference type="PATRIC" id="fig|86662.25.peg.5830"/>
<comment type="caution">
    <text evidence="1">The sequence shown here is derived from an EMBL/GenBank/DDBJ whole genome shotgun (WGS) entry which is preliminary data.</text>
</comment>
<accession>A0A1E8AYZ5</accession>
<dbReference type="RefSeq" id="WP_070144496.1">
    <property type="nucleotide sequence ID" value="NZ_LXLT01000095.1"/>
</dbReference>